<organism evidence="2 3">
    <name type="scientific">Desmophyllum pertusum</name>
    <dbReference type="NCBI Taxonomy" id="174260"/>
    <lineage>
        <taxon>Eukaryota</taxon>
        <taxon>Metazoa</taxon>
        <taxon>Cnidaria</taxon>
        <taxon>Anthozoa</taxon>
        <taxon>Hexacorallia</taxon>
        <taxon>Scleractinia</taxon>
        <taxon>Caryophylliina</taxon>
        <taxon>Caryophylliidae</taxon>
        <taxon>Desmophyllum</taxon>
    </lineage>
</organism>
<accession>A0A9W9Z8J0</accession>
<feature type="region of interest" description="Disordered" evidence="1">
    <location>
        <begin position="127"/>
        <end position="151"/>
    </location>
</feature>
<name>A0A9W9Z8J0_9CNID</name>
<proteinExistence type="predicted"/>
<evidence type="ECO:0000313" key="2">
    <source>
        <dbReference type="EMBL" id="KAJ7377146.1"/>
    </source>
</evidence>
<keyword evidence="3" id="KW-1185">Reference proteome</keyword>
<dbReference type="Proteomes" id="UP001163046">
    <property type="component" value="Unassembled WGS sequence"/>
</dbReference>
<dbReference type="EMBL" id="MU826383">
    <property type="protein sequence ID" value="KAJ7377146.1"/>
    <property type="molecule type" value="Genomic_DNA"/>
</dbReference>
<dbReference type="AlphaFoldDB" id="A0A9W9Z8J0"/>
<comment type="caution">
    <text evidence="2">The sequence shown here is derived from an EMBL/GenBank/DDBJ whole genome shotgun (WGS) entry which is preliminary data.</text>
</comment>
<gene>
    <name evidence="2" type="ORF">OS493_030742</name>
</gene>
<protein>
    <submittedName>
        <fullName evidence="2">Uncharacterized protein</fullName>
    </submittedName>
</protein>
<evidence type="ECO:0000313" key="3">
    <source>
        <dbReference type="Proteomes" id="UP001163046"/>
    </source>
</evidence>
<sequence length="312" mass="35914">MNLSNKPRDTQFNLVLRLVPDFAVKGYEALFLARQWRDILGSSGYSRELKFIHDKRLLASKRRSRQLLARETSDVTIPCSVFYNLEKKLTQSKDRKKLESIGHVTKTRATVVSRDYETDTNAKCDPPETNACARASDSGVRSKLRLPDSSHQRVDHLQTDLKREQIRVQRIRTELLQGEISSRYTTERPMLRPLLDTLAAAKSRASTVLEIRITVVAVLWGLDLDSTTITELRTEINSFPYNPLSHMQIISFLKCTDVNVSPTQDHRQPKFISTQSMDMGYLWYVVRSKQLQLYGKNAGYLKARRRLAILRT</sequence>
<evidence type="ECO:0000256" key="1">
    <source>
        <dbReference type="SAM" id="MobiDB-lite"/>
    </source>
</evidence>
<reference evidence="2" key="1">
    <citation type="submission" date="2023-01" db="EMBL/GenBank/DDBJ databases">
        <title>Genome assembly of the deep-sea coral Lophelia pertusa.</title>
        <authorList>
            <person name="Herrera S."/>
            <person name="Cordes E."/>
        </authorList>
    </citation>
    <scope>NUCLEOTIDE SEQUENCE</scope>
    <source>
        <strain evidence="2">USNM1676648</strain>
        <tissue evidence="2">Polyp</tissue>
    </source>
</reference>
<dbReference type="OrthoDB" id="5967141at2759"/>